<dbReference type="STRING" id="1147741.A0A0R3RFV2"/>
<sequence>MSQFYDEVEIEDFIYDEATKSYSYPCPCGDRFEISKEMLEAGEDVATCPSCSLTIRVIYDPDLFINLEVLSSANIHKAEMISA</sequence>
<dbReference type="GO" id="GO:0046872">
    <property type="term" value="F:metal ion binding"/>
    <property type="evidence" value="ECO:0007669"/>
    <property type="project" value="UniProtKB-KW"/>
</dbReference>
<keyword evidence="2" id="KW-0479">Metal-binding</keyword>
<dbReference type="PANTHER" id="PTHR21454">
    <property type="entry name" value="DPH3 HOMOLOG-RELATED"/>
    <property type="match status" value="1"/>
</dbReference>
<name>A0A0R3RFV2_9BILA</name>
<accession>A0A0R3RFV2</accession>
<evidence type="ECO:0000256" key="1">
    <source>
        <dbReference type="ARBA" id="ARBA00005156"/>
    </source>
</evidence>
<dbReference type="GO" id="GO:0017183">
    <property type="term" value="P:protein histidyl modification to diphthamide"/>
    <property type="evidence" value="ECO:0007669"/>
    <property type="project" value="InterPro"/>
</dbReference>
<feature type="domain" description="DPH-type MB" evidence="8">
    <location>
        <begin position="4"/>
        <end position="60"/>
    </location>
</feature>
<evidence type="ECO:0000256" key="7">
    <source>
        <dbReference type="ARBA" id="ARBA00048125"/>
    </source>
</evidence>
<dbReference type="PROSITE" id="PS51074">
    <property type="entry name" value="DPH_MB"/>
    <property type="match status" value="1"/>
</dbReference>
<organism evidence="9 10">
    <name type="scientific">Elaeophora elaphi</name>
    <dbReference type="NCBI Taxonomy" id="1147741"/>
    <lineage>
        <taxon>Eukaryota</taxon>
        <taxon>Metazoa</taxon>
        <taxon>Ecdysozoa</taxon>
        <taxon>Nematoda</taxon>
        <taxon>Chromadorea</taxon>
        <taxon>Rhabditida</taxon>
        <taxon>Spirurina</taxon>
        <taxon>Spiruromorpha</taxon>
        <taxon>Filarioidea</taxon>
        <taxon>Onchocercidae</taxon>
        <taxon>Elaeophora</taxon>
    </lineage>
</organism>
<dbReference type="Proteomes" id="UP000050640">
    <property type="component" value="Unplaced"/>
</dbReference>
<evidence type="ECO:0000259" key="8">
    <source>
        <dbReference type="PROSITE" id="PS51074"/>
    </source>
</evidence>
<dbReference type="InterPro" id="IPR044248">
    <property type="entry name" value="DPH3/4-like"/>
</dbReference>
<dbReference type="Gene3D" id="3.10.660.10">
    <property type="entry name" value="DPH Zinc finger"/>
    <property type="match status" value="1"/>
</dbReference>
<dbReference type="InterPro" id="IPR036671">
    <property type="entry name" value="DPH_MB_sf"/>
</dbReference>
<proteinExistence type="inferred from homology"/>
<dbReference type="Pfam" id="PF05207">
    <property type="entry name" value="Zn_ribbon_CSL"/>
    <property type="match status" value="1"/>
</dbReference>
<comment type="catalytic activity">
    <reaction evidence="5">
        <text>[3Fe-4S](1+)-[protein] + Fe(2+)-[Dph3] = [3Fe-4S](0)-[protein] + Fe(3+)-[Dph3]</text>
        <dbReference type="Rhea" id="RHEA:71235"/>
        <dbReference type="Rhea" id="RHEA-COMP:17996"/>
        <dbReference type="Rhea" id="RHEA-COMP:17997"/>
        <dbReference type="Rhea" id="RHEA-COMP:18002"/>
        <dbReference type="Rhea" id="RHEA-COMP:18003"/>
        <dbReference type="ChEBI" id="CHEBI:29033"/>
        <dbReference type="ChEBI" id="CHEBI:29034"/>
        <dbReference type="ChEBI" id="CHEBI:33751"/>
        <dbReference type="ChEBI" id="CHEBI:47402"/>
        <dbReference type="ChEBI" id="CHEBI:83228"/>
    </reaction>
</comment>
<keyword evidence="9" id="KW-1185">Reference proteome</keyword>
<dbReference type="WBParaSite" id="EEL_0000025301-mRNA-1">
    <property type="protein sequence ID" value="EEL_0000025301-mRNA-1"/>
    <property type="gene ID" value="EEL_0000025301"/>
</dbReference>
<comment type="similarity">
    <text evidence="4">Belongs to the DPH3 family.</text>
</comment>
<dbReference type="SUPFAM" id="SSF144217">
    <property type="entry name" value="CSL zinc finger"/>
    <property type="match status" value="1"/>
</dbReference>
<keyword evidence="3" id="KW-0408">Iron</keyword>
<dbReference type="PANTHER" id="PTHR21454:SF31">
    <property type="entry name" value="DIPHTHAMIDE BIOSYNTHESIS PROTEIN 3"/>
    <property type="match status" value="1"/>
</dbReference>
<comment type="pathway">
    <text evidence="1">Protein modification; peptidyl-diphthamide biosynthesis.</text>
</comment>
<protein>
    <recommendedName>
        <fullName evidence="6">Diphthamide biosynthesis protein 3</fullName>
    </recommendedName>
</protein>
<evidence type="ECO:0000313" key="10">
    <source>
        <dbReference type="WBParaSite" id="EEL_0000025301-mRNA-1"/>
    </source>
</evidence>
<evidence type="ECO:0000256" key="4">
    <source>
        <dbReference type="ARBA" id="ARBA00024032"/>
    </source>
</evidence>
<dbReference type="FunFam" id="3.10.660.10:FF:000001">
    <property type="entry name" value="Diphthamide biosynthesis 3"/>
    <property type="match status" value="1"/>
</dbReference>
<evidence type="ECO:0000256" key="3">
    <source>
        <dbReference type="ARBA" id="ARBA00023004"/>
    </source>
</evidence>
<dbReference type="InterPro" id="IPR007872">
    <property type="entry name" value="DPH_MB_dom"/>
</dbReference>
<evidence type="ECO:0000256" key="2">
    <source>
        <dbReference type="ARBA" id="ARBA00022723"/>
    </source>
</evidence>
<evidence type="ECO:0000256" key="6">
    <source>
        <dbReference type="ARBA" id="ARBA00041070"/>
    </source>
</evidence>
<reference evidence="10" key="1">
    <citation type="submission" date="2017-02" db="UniProtKB">
        <authorList>
            <consortium name="WormBaseParasite"/>
        </authorList>
    </citation>
    <scope>IDENTIFICATION</scope>
</reference>
<evidence type="ECO:0000313" key="9">
    <source>
        <dbReference type="Proteomes" id="UP000050640"/>
    </source>
</evidence>
<evidence type="ECO:0000256" key="5">
    <source>
        <dbReference type="ARBA" id="ARBA00036267"/>
    </source>
</evidence>
<comment type="catalytic activity">
    <reaction evidence="7">
        <text>2 [3Fe-4S](0)-[protein] + 2 Fe(2+)-[Dph3] + NADH = 2 [4Fe-4S](1+)-[protein] + 2 [Dph3] + NAD(+) + H(+)</text>
        <dbReference type="Rhea" id="RHEA:71239"/>
        <dbReference type="Rhea" id="RHEA-COMP:17997"/>
        <dbReference type="Rhea" id="RHEA-COMP:17998"/>
        <dbReference type="Rhea" id="RHEA-COMP:18001"/>
        <dbReference type="Rhea" id="RHEA-COMP:18002"/>
        <dbReference type="ChEBI" id="CHEBI:15378"/>
        <dbReference type="ChEBI" id="CHEBI:29033"/>
        <dbReference type="ChEBI" id="CHEBI:33723"/>
        <dbReference type="ChEBI" id="CHEBI:47402"/>
        <dbReference type="ChEBI" id="CHEBI:57540"/>
        <dbReference type="ChEBI" id="CHEBI:57945"/>
        <dbReference type="ChEBI" id="CHEBI:83228"/>
    </reaction>
</comment>
<dbReference type="AlphaFoldDB" id="A0A0R3RFV2"/>